<dbReference type="PROSITE" id="PS50801">
    <property type="entry name" value="STAS"/>
    <property type="match status" value="1"/>
</dbReference>
<gene>
    <name evidence="4" type="ORF">MANY_52380</name>
</gene>
<accession>A0A6N4WLA4</accession>
<organism evidence="4 5">
    <name type="scientific">Mycolicibacterium anyangense</name>
    <dbReference type="NCBI Taxonomy" id="1431246"/>
    <lineage>
        <taxon>Bacteria</taxon>
        <taxon>Bacillati</taxon>
        <taxon>Actinomycetota</taxon>
        <taxon>Actinomycetes</taxon>
        <taxon>Mycobacteriales</taxon>
        <taxon>Mycobacteriaceae</taxon>
        <taxon>Mycolicibacterium</taxon>
    </lineage>
</organism>
<reference evidence="4 5" key="1">
    <citation type="journal article" date="2019" name="Emerg. Microbes Infect.">
        <title>Comprehensive subspecies identification of 175 nontuberculous mycobacteria species based on 7547 genomic profiles.</title>
        <authorList>
            <person name="Matsumoto Y."/>
            <person name="Kinjo T."/>
            <person name="Motooka D."/>
            <person name="Nabeya D."/>
            <person name="Jung N."/>
            <person name="Uechi K."/>
            <person name="Horii T."/>
            <person name="Iida T."/>
            <person name="Fujita J."/>
            <person name="Nakamura S."/>
        </authorList>
    </citation>
    <scope>NUCLEOTIDE SEQUENCE [LARGE SCALE GENOMIC DNA]</scope>
    <source>
        <strain evidence="4 5">JCM 30275</strain>
    </source>
</reference>
<dbReference type="PANTHER" id="PTHR33495">
    <property type="entry name" value="ANTI-SIGMA FACTOR ANTAGONIST TM_1081-RELATED-RELATED"/>
    <property type="match status" value="1"/>
</dbReference>
<evidence type="ECO:0000313" key="5">
    <source>
        <dbReference type="Proteomes" id="UP000467249"/>
    </source>
</evidence>
<evidence type="ECO:0000256" key="2">
    <source>
        <dbReference type="RuleBase" id="RU003749"/>
    </source>
</evidence>
<feature type="domain" description="STAS" evidence="3">
    <location>
        <begin position="32"/>
        <end position="111"/>
    </location>
</feature>
<dbReference type="GO" id="GO:0043856">
    <property type="term" value="F:anti-sigma factor antagonist activity"/>
    <property type="evidence" value="ECO:0007669"/>
    <property type="project" value="InterPro"/>
</dbReference>
<keyword evidence="5" id="KW-1185">Reference proteome</keyword>
<evidence type="ECO:0000313" key="4">
    <source>
        <dbReference type="EMBL" id="BBZ79901.1"/>
    </source>
</evidence>
<evidence type="ECO:0000259" key="3">
    <source>
        <dbReference type="PROSITE" id="PS50801"/>
    </source>
</evidence>
<protein>
    <recommendedName>
        <fullName evidence="2">Anti-sigma factor antagonist</fullName>
    </recommendedName>
</protein>
<comment type="similarity">
    <text evidence="1 2">Belongs to the anti-sigma-factor antagonist family.</text>
</comment>
<dbReference type="InterPro" id="IPR002645">
    <property type="entry name" value="STAS_dom"/>
</dbReference>
<dbReference type="AlphaFoldDB" id="A0A6N4WLA4"/>
<dbReference type="Pfam" id="PF01740">
    <property type="entry name" value="STAS"/>
    <property type="match status" value="1"/>
</dbReference>
<dbReference type="SUPFAM" id="SSF52091">
    <property type="entry name" value="SpoIIaa-like"/>
    <property type="match status" value="1"/>
</dbReference>
<dbReference type="PANTHER" id="PTHR33495:SF2">
    <property type="entry name" value="ANTI-SIGMA FACTOR ANTAGONIST TM_1081-RELATED"/>
    <property type="match status" value="1"/>
</dbReference>
<evidence type="ECO:0000256" key="1">
    <source>
        <dbReference type="ARBA" id="ARBA00009013"/>
    </source>
</evidence>
<dbReference type="Proteomes" id="UP000467249">
    <property type="component" value="Chromosome"/>
</dbReference>
<dbReference type="InterPro" id="IPR003658">
    <property type="entry name" value="Anti-sigma_ant"/>
</dbReference>
<dbReference type="EMBL" id="AP022620">
    <property type="protein sequence ID" value="BBZ79901.1"/>
    <property type="molecule type" value="Genomic_DNA"/>
</dbReference>
<name>A0A6N4WLA4_9MYCO</name>
<sequence length="146" mass="15562">MPVLGTDRPERSAAQQSVDCHAARFTTHWPDPAVGIVTVSGELDASNSVEFAAYVEQSAADGVRLVLDLSTLEFFGTAGFSALHTINVRCAHSGARWALVSGEAVARLLRVCDRDKVLPVAGTVPEAITLLDGEPRRLLQLVPEPS</sequence>
<dbReference type="KEGG" id="many:MANY_52380"/>
<dbReference type="InterPro" id="IPR036513">
    <property type="entry name" value="STAS_dom_sf"/>
</dbReference>
<proteinExistence type="inferred from homology"/>
<dbReference type="CDD" id="cd07043">
    <property type="entry name" value="STAS_anti-anti-sigma_factors"/>
    <property type="match status" value="1"/>
</dbReference>
<dbReference type="NCBIfam" id="TIGR00377">
    <property type="entry name" value="ant_ant_sig"/>
    <property type="match status" value="1"/>
</dbReference>
<dbReference type="Gene3D" id="3.30.750.24">
    <property type="entry name" value="STAS domain"/>
    <property type="match status" value="1"/>
</dbReference>